<feature type="region of interest" description="Disordered" evidence="4">
    <location>
        <begin position="208"/>
        <end position="240"/>
    </location>
</feature>
<dbReference type="SUPFAM" id="SSF48008">
    <property type="entry name" value="GntR ligand-binding domain-like"/>
    <property type="match status" value="1"/>
</dbReference>
<protein>
    <submittedName>
        <fullName evidence="6">GntR family transcriptional regulator</fullName>
    </submittedName>
</protein>
<name>A0ABW2ULE5_9RHOB</name>
<dbReference type="PROSITE" id="PS50949">
    <property type="entry name" value="HTH_GNTR"/>
    <property type="match status" value="1"/>
</dbReference>
<dbReference type="PANTHER" id="PTHR43537:SF24">
    <property type="entry name" value="GLUCONATE OPERON TRANSCRIPTIONAL REPRESSOR"/>
    <property type="match status" value="1"/>
</dbReference>
<comment type="caution">
    <text evidence="6">The sequence shown here is derived from an EMBL/GenBank/DDBJ whole genome shotgun (WGS) entry which is preliminary data.</text>
</comment>
<organism evidence="6 7">
    <name type="scientific">Plastorhodobacter daqingensis</name>
    <dbReference type="NCBI Taxonomy" id="1387281"/>
    <lineage>
        <taxon>Bacteria</taxon>
        <taxon>Pseudomonadati</taxon>
        <taxon>Pseudomonadota</taxon>
        <taxon>Alphaproteobacteria</taxon>
        <taxon>Rhodobacterales</taxon>
        <taxon>Paracoccaceae</taxon>
        <taxon>Plastorhodobacter</taxon>
    </lineage>
</organism>
<gene>
    <name evidence="6" type="ORF">ACFQXB_15245</name>
</gene>
<dbReference type="SMART" id="SM00895">
    <property type="entry name" value="FCD"/>
    <property type="match status" value="1"/>
</dbReference>
<keyword evidence="1" id="KW-0805">Transcription regulation</keyword>
<proteinExistence type="predicted"/>
<dbReference type="InterPro" id="IPR000524">
    <property type="entry name" value="Tscrpt_reg_HTH_GntR"/>
</dbReference>
<keyword evidence="2" id="KW-0238">DNA-binding</keyword>
<dbReference type="RefSeq" id="WP_377405565.1">
    <property type="nucleotide sequence ID" value="NZ_JBHTFQ010000008.1"/>
</dbReference>
<evidence type="ECO:0000313" key="6">
    <source>
        <dbReference type="EMBL" id="MFC7705546.1"/>
    </source>
</evidence>
<dbReference type="Pfam" id="PF00392">
    <property type="entry name" value="GntR"/>
    <property type="match status" value="1"/>
</dbReference>
<dbReference type="InterPro" id="IPR008920">
    <property type="entry name" value="TF_FadR/GntR_C"/>
</dbReference>
<feature type="compositionally biased region" description="Basic and acidic residues" evidence="4">
    <location>
        <begin position="231"/>
        <end position="240"/>
    </location>
</feature>
<dbReference type="PANTHER" id="PTHR43537">
    <property type="entry name" value="TRANSCRIPTIONAL REGULATOR, GNTR FAMILY"/>
    <property type="match status" value="1"/>
</dbReference>
<keyword evidence="7" id="KW-1185">Reference proteome</keyword>
<dbReference type="Gene3D" id="1.10.10.10">
    <property type="entry name" value="Winged helix-like DNA-binding domain superfamily/Winged helix DNA-binding domain"/>
    <property type="match status" value="1"/>
</dbReference>
<evidence type="ECO:0000256" key="3">
    <source>
        <dbReference type="ARBA" id="ARBA00023163"/>
    </source>
</evidence>
<reference evidence="7" key="1">
    <citation type="journal article" date="2019" name="Int. J. Syst. Evol. Microbiol.">
        <title>The Global Catalogue of Microorganisms (GCM) 10K type strain sequencing project: providing services to taxonomists for standard genome sequencing and annotation.</title>
        <authorList>
            <consortium name="The Broad Institute Genomics Platform"/>
            <consortium name="The Broad Institute Genome Sequencing Center for Infectious Disease"/>
            <person name="Wu L."/>
            <person name="Ma J."/>
        </authorList>
    </citation>
    <scope>NUCLEOTIDE SEQUENCE [LARGE SCALE GENOMIC DNA]</scope>
    <source>
        <strain evidence="7">CGMCC 1.12750</strain>
    </source>
</reference>
<evidence type="ECO:0000256" key="2">
    <source>
        <dbReference type="ARBA" id="ARBA00023125"/>
    </source>
</evidence>
<evidence type="ECO:0000256" key="4">
    <source>
        <dbReference type="SAM" id="MobiDB-lite"/>
    </source>
</evidence>
<dbReference type="SUPFAM" id="SSF46785">
    <property type="entry name" value="Winged helix' DNA-binding domain"/>
    <property type="match status" value="1"/>
</dbReference>
<sequence length="240" mass="26266">MTSRDRPRGLAQAAHARIIAMILDGDLQPGDALQEARLGAVLGMSRTPVREAIKRIESEGLARQQGRFLRVRLPDPAEIDEIFWLRRLIEPPAAAAAVALPRDRIDAMEVRVRALIDGAGAEDLWRADDEFHAMIAGASGNRAAVQLLADLRRRTCMFDTSQIPERHQAGCREHLDILSALRANDGAAARDAMARHLDHARDAILRRLAGGRVPAPQSPPAGPQDPPNDLPQDKPKDTQP</sequence>
<dbReference type="Pfam" id="PF07729">
    <property type="entry name" value="FCD"/>
    <property type="match status" value="1"/>
</dbReference>
<dbReference type="EMBL" id="JBHTFQ010000008">
    <property type="protein sequence ID" value="MFC7705546.1"/>
    <property type="molecule type" value="Genomic_DNA"/>
</dbReference>
<dbReference type="Gene3D" id="1.20.120.530">
    <property type="entry name" value="GntR ligand-binding domain-like"/>
    <property type="match status" value="1"/>
</dbReference>
<feature type="compositionally biased region" description="Pro residues" evidence="4">
    <location>
        <begin position="216"/>
        <end position="229"/>
    </location>
</feature>
<accession>A0ABW2ULE5</accession>
<feature type="domain" description="HTH gntR-type" evidence="5">
    <location>
        <begin position="8"/>
        <end position="74"/>
    </location>
</feature>
<dbReference type="InterPro" id="IPR036390">
    <property type="entry name" value="WH_DNA-bd_sf"/>
</dbReference>
<keyword evidence="3" id="KW-0804">Transcription</keyword>
<dbReference type="InterPro" id="IPR036388">
    <property type="entry name" value="WH-like_DNA-bd_sf"/>
</dbReference>
<dbReference type="SMART" id="SM00345">
    <property type="entry name" value="HTH_GNTR"/>
    <property type="match status" value="1"/>
</dbReference>
<dbReference type="Proteomes" id="UP001596516">
    <property type="component" value="Unassembled WGS sequence"/>
</dbReference>
<evidence type="ECO:0000256" key="1">
    <source>
        <dbReference type="ARBA" id="ARBA00023015"/>
    </source>
</evidence>
<dbReference type="InterPro" id="IPR011711">
    <property type="entry name" value="GntR_C"/>
</dbReference>
<evidence type="ECO:0000313" key="7">
    <source>
        <dbReference type="Proteomes" id="UP001596516"/>
    </source>
</evidence>
<evidence type="ECO:0000259" key="5">
    <source>
        <dbReference type="PROSITE" id="PS50949"/>
    </source>
</evidence>